<proteinExistence type="predicted"/>
<organism evidence="7 8">
    <name type="scientific">Elysia marginata</name>
    <dbReference type="NCBI Taxonomy" id="1093978"/>
    <lineage>
        <taxon>Eukaryota</taxon>
        <taxon>Metazoa</taxon>
        <taxon>Spiralia</taxon>
        <taxon>Lophotrochozoa</taxon>
        <taxon>Mollusca</taxon>
        <taxon>Gastropoda</taxon>
        <taxon>Heterobranchia</taxon>
        <taxon>Euthyneura</taxon>
        <taxon>Panpulmonata</taxon>
        <taxon>Sacoglossa</taxon>
        <taxon>Placobranchoidea</taxon>
        <taxon>Plakobranchidae</taxon>
        <taxon>Elysia</taxon>
    </lineage>
</organism>
<name>A0AAV4HPR2_9GAST</name>
<keyword evidence="3" id="KW-0732">Signal</keyword>
<sequence length="373" mass="42346">MVLRVVEVCRIVVVGWRVVDVENCVLPTLKPYCCLKNSWLGYAVGFDFSMYVISDFDSSEQYDVSGKIGTGKDSISQLFFSWKSPVVREVKRYKCEVKGVCTSGREMTISVTAETPSEELTVDTDDEKTVKENQHMVANVTQQIVVNNVDNPDSNSIKVIPAECRPELINRDYLEASTRTILNGVTSSTVELEENIENIDSDVESLQHKVDMLEESANADRNTIEDIKEEMSSFVEIFRFNNLVRNFDMLGVFKGKRYYVSKTAEKFDIWAADKQCSENGGHLVEVDDKAENDFLHDHINKVKAPRIFTGGNDIHNEGVWKFWHSNRPVKFSNWEPGEPNNSNNDDCIQLLKSGRFIDNSCDEIGKFICEGPM</sequence>
<dbReference type="InterPro" id="IPR001304">
    <property type="entry name" value="C-type_lectin-like"/>
</dbReference>
<dbReference type="GO" id="GO:0030246">
    <property type="term" value="F:carbohydrate binding"/>
    <property type="evidence" value="ECO:0007669"/>
    <property type="project" value="UniProtKB-KW"/>
</dbReference>
<keyword evidence="5" id="KW-0175">Coiled coil</keyword>
<dbReference type="Pfam" id="PF00059">
    <property type="entry name" value="Lectin_C"/>
    <property type="match status" value="1"/>
</dbReference>
<dbReference type="AlphaFoldDB" id="A0AAV4HPR2"/>
<dbReference type="SUPFAM" id="SSF56436">
    <property type="entry name" value="C-type lectin-like"/>
    <property type="match status" value="1"/>
</dbReference>
<accession>A0AAV4HPR2</accession>
<keyword evidence="8" id="KW-1185">Reference proteome</keyword>
<dbReference type="Gene3D" id="3.10.100.10">
    <property type="entry name" value="Mannose-Binding Protein A, subunit A"/>
    <property type="match status" value="1"/>
</dbReference>
<evidence type="ECO:0000256" key="3">
    <source>
        <dbReference type="ARBA" id="ARBA00022729"/>
    </source>
</evidence>
<keyword evidence="4" id="KW-0430">Lectin</keyword>
<comment type="subcellular location">
    <subcellularLocation>
        <location evidence="1">Secreted</location>
    </subcellularLocation>
</comment>
<dbReference type="GO" id="GO:0005615">
    <property type="term" value="C:extracellular space"/>
    <property type="evidence" value="ECO:0007669"/>
    <property type="project" value="TreeGrafter"/>
</dbReference>
<comment type="caution">
    <text evidence="7">The sequence shown here is derived from an EMBL/GenBank/DDBJ whole genome shotgun (WGS) entry which is preliminary data.</text>
</comment>
<evidence type="ECO:0000256" key="4">
    <source>
        <dbReference type="ARBA" id="ARBA00022734"/>
    </source>
</evidence>
<reference evidence="7 8" key="1">
    <citation type="journal article" date="2021" name="Elife">
        <title>Chloroplast acquisition without the gene transfer in kleptoplastic sea slugs, Plakobranchus ocellatus.</title>
        <authorList>
            <person name="Maeda T."/>
            <person name="Takahashi S."/>
            <person name="Yoshida T."/>
            <person name="Shimamura S."/>
            <person name="Takaki Y."/>
            <person name="Nagai Y."/>
            <person name="Toyoda A."/>
            <person name="Suzuki Y."/>
            <person name="Arimoto A."/>
            <person name="Ishii H."/>
            <person name="Satoh N."/>
            <person name="Nishiyama T."/>
            <person name="Hasebe M."/>
            <person name="Maruyama T."/>
            <person name="Minagawa J."/>
            <person name="Obokata J."/>
            <person name="Shigenobu S."/>
        </authorList>
    </citation>
    <scope>NUCLEOTIDE SEQUENCE [LARGE SCALE GENOMIC DNA]</scope>
</reference>
<dbReference type="InterPro" id="IPR016187">
    <property type="entry name" value="CTDL_fold"/>
</dbReference>
<feature type="coiled-coil region" evidence="5">
    <location>
        <begin position="189"/>
        <end position="230"/>
    </location>
</feature>
<evidence type="ECO:0000256" key="1">
    <source>
        <dbReference type="ARBA" id="ARBA00004613"/>
    </source>
</evidence>
<evidence type="ECO:0000259" key="6">
    <source>
        <dbReference type="PROSITE" id="PS50041"/>
    </source>
</evidence>
<protein>
    <submittedName>
        <fullName evidence="7">Collectin-11</fullName>
    </submittedName>
</protein>
<keyword evidence="2" id="KW-0964">Secreted</keyword>
<evidence type="ECO:0000256" key="2">
    <source>
        <dbReference type="ARBA" id="ARBA00022525"/>
    </source>
</evidence>
<dbReference type="PANTHER" id="PTHR22799:SF1">
    <property type="entry name" value="C-TYPE LECTIN DOMAIN FAMILY 11 MEMBER A"/>
    <property type="match status" value="1"/>
</dbReference>
<evidence type="ECO:0000256" key="5">
    <source>
        <dbReference type="SAM" id="Coils"/>
    </source>
</evidence>
<dbReference type="InterPro" id="IPR016186">
    <property type="entry name" value="C-type_lectin-like/link_sf"/>
</dbReference>
<dbReference type="GO" id="GO:0008083">
    <property type="term" value="F:growth factor activity"/>
    <property type="evidence" value="ECO:0007669"/>
    <property type="project" value="TreeGrafter"/>
</dbReference>
<dbReference type="InterPro" id="IPR051663">
    <property type="entry name" value="CLec_Tetranectin-domain"/>
</dbReference>
<dbReference type="PROSITE" id="PS50041">
    <property type="entry name" value="C_TYPE_LECTIN_2"/>
    <property type="match status" value="1"/>
</dbReference>
<dbReference type="SMART" id="SM00034">
    <property type="entry name" value="CLECT"/>
    <property type="match status" value="1"/>
</dbReference>
<gene>
    <name evidence="7" type="ORF">ElyMa_004525800</name>
</gene>
<dbReference type="Proteomes" id="UP000762676">
    <property type="component" value="Unassembled WGS sequence"/>
</dbReference>
<evidence type="ECO:0000313" key="8">
    <source>
        <dbReference type="Proteomes" id="UP000762676"/>
    </source>
</evidence>
<dbReference type="PANTHER" id="PTHR22799">
    <property type="entry name" value="TETRANECTIN-RELATED"/>
    <property type="match status" value="1"/>
</dbReference>
<dbReference type="EMBL" id="BMAT01009133">
    <property type="protein sequence ID" value="GFR99332.1"/>
    <property type="molecule type" value="Genomic_DNA"/>
</dbReference>
<evidence type="ECO:0000313" key="7">
    <source>
        <dbReference type="EMBL" id="GFR99332.1"/>
    </source>
</evidence>
<feature type="domain" description="C-type lectin" evidence="6">
    <location>
        <begin position="253"/>
        <end position="370"/>
    </location>
</feature>
<dbReference type="CDD" id="cd00037">
    <property type="entry name" value="CLECT"/>
    <property type="match status" value="1"/>
</dbReference>